<accession>X1GJY5</accession>
<dbReference type="InterPro" id="IPR023296">
    <property type="entry name" value="Glyco_hydro_beta-prop_sf"/>
</dbReference>
<comment type="caution">
    <text evidence="1">The sequence shown here is derived from an EMBL/GenBank/DDBJ whole genome shotgun (WGS) entry which is preliminary data.</text>
</comment>
<name>X1GJY5_9ZZZZ</name>
<sequence length="40" mass="4648">MGFLTSKDLKSWEFKSGLKCFHECPELFELPVDGDENNKK</sequence>
<dbReference type="SUPFAM" id="SSF75005">
    <property type="entry name" value="Arabinanase/levansucrase/invertase"/>
    <property type="match status" value="1"/>
</dbReference>
<organism evidence="1">
    <name type="scientific">marine sediment metagenome</name>
    <dbReference type="NCBI Taxonomy" id="412755"/>
    <lineage>
        <taxon>unclassified sequences</taxon>
        <taxon>metagenomes</taxon>
        <taxon>ecological metagenomes</taxon>
    </lineage>
</organism>
<evidence type="ECO:0000313" key="1">
    <source>
        <dbReference type="EMBL" id="GAH57457.1"/>
    </source>
</evidence>
<dbReference type="AlphaFoldDB" id="X1GJY5"/>
<dbReference type="EMBL" id="BARU01018522">
    <property type="protein sequence ID" value="GAH57457.1"/>
    <property type="molecule type" value="Genomic_DNA"/>
</dbReference>
<proteinExistence type="predicted"/>
<gene>
    <name evidence="1" type="ORF">S03H2_30606</name>
</gene>
<evidence type="ECO:0008006" key="2">
    <source>
        <dbReference type="Google" id="ProtNLM"/>
    </source>
</evidence>
<protein>
    <recommendedName>
        <fullName evidence="2">Glycosyl hydrolase family 32 N-terminal domain-containing protein</fullName>
    </recommendedName>
</protein>
<reference evidence="1" key="1">
    <citation type="journal article" date="2014" name="Front. Microbiol.">
        <title>High frequency of phylogenetically diverse reductive dehalogenase-homologous genes in deep subseafloor sedimentary metagenomes.</title>
        <authorList>
            <person name="Kawai M."/>
            <person name="Futagami T."/>
            <person name="Toyoda A."/>
            <person name="Takaki Y."/>
            <person name="Nishi S."/>
            <person name="Hori S."/>
            <person name="Arai W."/>
            <person name="Tsubouchi T."/>
            <person name="Morono Y."/>
            <person name="Uchiyama I."/>
            <person name="Ito T."/>
            <person name="Fujiyama A."/>
            <person name="Inagaki F."/>
            <person name="Takami H."/>
        </authorList>
    </citation>
    <scope>NUCLEOTIDE SEQUENCE</scope>
    <source>
        <strain evidence="1">Expedition CK06-06</strain>
    </source>
</reference>
<feature type="non-terminal residue" evidence="1">
    <location>
        <position position="40"/>
    </location>
</feature>
<dbReference type="Gene3D" id="2.115.10.20">
    <property type="entry name" value="Glycosyl hydrolase domain, family 43"/>
    <property type="match status" value="1"/>
</dbReference>